<evidence type="ECO:0000313" key="7">
    <source>
        <dbReference type="Proteomes" id="UP000321154"/>
    </source>
</evidence>
<dbReference type="InterPro" id="IPR001789">
    <property type="entry name" value="Sig_transdc_resp-reg_receiver"/>
</dbReference>
<dbReference type="CDD" id="cd00383">
    <property type="entry name" value="trans_reg_C"/>
    <property type="match status" value="1"/>
</dbReference>
<dbReference type="Gene3D" id="1.10.10.10">
    <property type="entry name" value="Winged helix-like DNA-binding domain superfamily/Winged helix DNA-binding domain"/>
    <property type="match status" value="1"/>
</dbReference>
<dbReference type="PANTHER" id="PTHR48111:SF36">
    <property type="entry name" value="TRANSCRIPTIONAL REGULATORY PROTEIN CUTR"/>
    <property type="match status" value="1"/>
</dbReference>
<dbReference type="PANTHER" id="PTHR48111">
    <property type="entry name" value="REGULATOR OF RPOS"/>
    <property type="match status" value="1"/>
</dbReference>
<name>A0ABQ0US30_9MICO</name>
<evidence type="ECO:0000259" key="4">
    <source>
        <dbReference type="PROSITE" id="PS50110"/>
    </source>
</evidence>
<dbReference type="InterPro" id="IPR039420">
    <property type="entry name" value="WalR-like"/>
</dbReference>
<evidence type="ECO:0000256" key="3">
    <source>
        <dbReference type="PROSITE-ProRule" id="PRU01091"/>
    </source>
</evidence>
<dbReference type="Gene3D" id="6.10.250.690">
    <property type="match status" value="1"/>
</dbReference>
<dbReference type="SMART" id="SM00448">
    <property type="entry name" value="REC"/>
    <property type="match status" value="1"/>
</dbReference>
<keyword evidence="2" id="KW-0597">Phosphoprotein</keyword>
<dbReference type="PROSITE" id="PS51755">
    <property type="entry name" value="OMPR_PHOB"/>
    <property type="match status" value="1"/>
</dbReference>
<dbReference type="EMBL" id="BJUV01000010">
    <property type="protein sequence ID" value="GEK82981.1"/>
    <property type="molecule type" value="Genomic_DNA"/>
</dbReference>
<evidence type="ECO:0000256" key="1">
    <source>
        <dbReference type="ARBA" id="ARBA00023125"/>
    </source>
</evidence>
<dbReference type="SUPFAM" id="SSF52172">
    <property type="entry name" value="CheY-like"/>
    <property type="match status" value="1"/>
</dbReference>
<dbReference type="InterPro" id="IPR036388">
    <property type="entry name" value="WH-like_DNA-bd_sf"/>
</dbReference>
<gene>
    <name evidence="6" type="primary">cutR</name>
    <name evidence="6" type="ORF">FFA01_12900</name>
</gene>
<feature type="domain" description="OmpR/PhoB-type" evidence="5">
    <location>
        <begin position="124"/>
        <end position="219"/>
    </location>
</feature>
<keyword evidence="1 3" id="KW-0238">DNA-binding</keyword>
<dbReference type="InterPro" id="IPR001867">
    <property type="entry name" value="OmpR/PhoB-type_DNA-bd"/>
</dbReference>
<organism evidence="6 7">
    <name type="scientific">Frigoribacterium faeni</name>
    <dbReference type="NCBI Taxonomy" id="145483"/>
    <lineage>
        <taxon>Bacteria</taxon>
        <taxon>Bacillati</taxon>
        <taxon>Actinomycetota</taxon>
        <taxon>Actinomycetes</taxon>
        <taxon>Micrococcales</taxon>
        <taxon>Microbacteriaceae</taxon>
        <taxon>Frigoribacterium</taxon>
    </lineage>
</organism>
<accession>A0ABQ0US30</accession>
<proteinExistence type="predicted"/>
<sequence length="234" mass="25183">MRVLIAEDEAYLAEAVQTVLERHAMAVDVVHDGDAALEAIAVNDYDVVLLDRDLPGTHGDDVCASVAEAGDGPGILMLTAAGRTRDKVDGLELGADDYLAKPFEFPELIARLRSLARRPRQARPPVTVCGDLRYDPFRREVFRGGRYVKLTRKEFAVLGVLLAADGGVVSAERLLEKAWDENADPFTNSVRVTISNLRRRLGEPWLIQTVSGSGYRIAAGAGEAASAPDGGVAS</sequence>
<dbReference type="Gene3D" id="3.40.50.2300">
    <property type="match status" value="1"/>
</dbReference>
<feature type="DNA-binding region" description="OmpR/PhoB-type" evidence="3">
    <location>
        <begin position="124"/>
        <end position="219"/>
    </location>
</feature>
<keyword evidence="7" id="KW-1185">Reference proteome</keyword>
<comment type="caution">
    <text evidence="6">The sequence shown here is derived from an EMBL/GenBank/DDBJ whole genome shotgun (WGS) entry which is preliminary data.</text>
</comment>
<evidence type="ECO:0000256" key="2">
    <source>
        <dbReference type="PROSITE-ProRule" id="PRU00169"/>
    </source>
</evidence>
<evidence type="ECO:0000313" key="6">
    <source>
        <dbReference type="EMBL" id="GEK82981.1"/>
    </source>
</evidence>
<dbReference type="InterPro" id="IPR011006">
    <property type="entry name" value="CheY-like_superfamily"/>
</dbReference>
<reference evidence="6 7" key="1">
    <citation type="submission" date="2019-07" db="EMBL/GenBank/DDBJ databases">
        <title>Whole genome shotgun sequence of Frigoribacterium faeni NBRC 103066.</title>
        <authorList>
            <person name="Hosoyama A."/>
            <person name="Uohara A."/>
            <person name="Ohji S."/>
            <person name="Ichikawa N."/>
        </authorList>
    </citation>
    <scope>NUCLEOTIDE SEQUENCE [LARGE SCALE GENOMIC DNA]</scope>
    <source>
        <strain evidence="6 7">NBRC 103066</strain>
    </source>
</reference>
<dbReference type="SMART" id="SM00862">
    <property type="entry name" value="Trans_reg_C"/>
    <property type="match status" value="1"/>
</dbReference>
<dbReference type="Proteomes" id="UP000321154">
    <property type="component" value="Unassembled WGS sequence"/>
</dbReference>
<dbReference type="Pfam" id="PF00486">
    <property type="entry name" value="Trans_reg_C"/>
    <property type="match status" value="1"/>
</dbReference>
<feature type="modified residue" description="4-aspartylphosphate" evidence="2">
    <location>
        <position position="51"/>
    </location>
</feature>
<evidence type="ECO:0000259" key="5">
    <source>
        <dbReference type="PROSITE" id="PS51755"/>
    </source>
</evidence>
<dbReference type="PROSITE" id="PS50110">
    <property type="entry name" value="RESPONSE_REGULATORY"/>
    <property type="match status" value="1"/>
</dbReference>
<dbReference type="RefSeq" id="WP_146854175.1">
    <property type="nucleotide sequence ID" value="NZ_BAAAHR010000003.1"/>
</dbReference>
<feature type="domain" description="Response regulatory" evidence="4">
    <location>
        <begin position="2"/>
        <end position="116"/>
    </location>
</feature>
<dbReference type="Pfam" id="PF00072">
    <property type="entry name" value="Response_reg"/>
    <property type="match status" value="1"/>
</dbReference>
<protein>
    <submittedName>
        <fullName evidence="6">Transcriptional regulatory protein CutR</fullName>
    </submittedName>
</protein>